<reference evidence="14" key="1">
    <citation type="submission" date="2021-02" db="EMBL/GenBank/DDBJ databases">
        <authorList>
            <person name="Nowell W R."/>
        </authorList>
    </citation>
    <scope>NUCLEOTIDE SEQUENCE</scope>
</reference>
<feature type="transmembrane region" description="Helical" evidence="12">
    <location>
        <begin position="262"/>
        <end position="283"/>
    </location>
</feature>
<evidence type="ECO:0000256" key="8">
    <source>
        <dbReference type="ARBA" id="ARBA00023072"/>
    </source>
</evidence>
<sequence>MMTRNQSIDVNVTTVPVILRQNCSVYNPCGRNGYCRNNLNGEWTCVCKFWWNGTLCNKLSNSGWQVITLGILLAFLIVLFHGVILFRSISKRRKAQRNDSRQNISIINRKFPRISLADLAPSRQMLSWITGIATLLLATSTLIIKWAILKPIHEEIVEKFKKAQPIFFKQHSICRIIDLRAEFNLFTFPLACFIILLFTITTKRVSFQGSKYCKGYIGIPIPLDIFAHVKRILAAVIFAIFADELLDIANDALNGSNPSSNQGVVIVYLLQILRVFVIGFRCYPTLAAVYIDTWFSLICATLYVWFDFSITIVYTGLCRNDFYPSELDYNKTKGGRTMIYLQYYGTGSKLLFFQLLKDIPRYLCLAYISIKLPILLYERIRHRHMRDKQLTREQKTLLYSSLPYSVEAQYVKKLFGMSNIKVSTNRFSQTFQFIYAWRDDFRFSSRVVSFCVQVPPSLDALRKSSQQVVNLLSKLTNSSDPNLQADENPSSDFPLPDFVRSYLIAFIAALFITLVQLLVMFAGIRRNLLQAFRGDDSEIPRRLSSENINYITGTFHFAGYLIGYVILAYIFLAIFLFIILISIDALITYGNVKFLETILKIIIPTLILVFFKMYLNKILGQYIFLQHDGEVLSINNRRAFMVFIYFNFFLDAFLGFVAAITRILRSIAGGVLYMCRLDYSPLGRKLETIDSGFSAYCGFIFVECAHRHPVLLYFVSHLLRNHLYPTNTKRLSKARHKWYVAIFLLNNPTLIYRRKQFLTRLQENELKMMLIGRNNMKELYIEQPPILAHRASVISAKDLEDMWERRKF</sequence>
<feature type="domain" description="EGF-like" evidence="13">
    <location>
        <begin position="19"/>
        <end position="57"/>
    </location>
</feature>
<dbReference type="PANTHER" id="PTHR21444">
    <property type="entry name" value="COILED-COIL DOMAIN-CONTAINING PROTEIN 180"/>
    <property type="match status" value="1"/>
</dbReference>
<dbReference type="InterPro" id="IPR026612">
    <property type="entry name" value="STRA6-like"/>
</dbReference>
<comment type="caution">
    <text evidence="11">Lacks conserved residue(s) required for the propagation of feature annotation.</text>
</comment>
<dbReference type="EMBL" id="CAJNOL010002697">
    <property type="protein sequence ID" value="CAF1523097.1"/>
    <property type="molecule type" value="Genomic_DNA"/>
</dbReference>
<dbReference type="GO" id="GO:0005886">
    <property type="term" value="C:plasma membrane"/>
    <property type="evidence" value="ECO:0007669"/>
    <property type="project" value="UniProtKB-SubCell"/>
</dbReference>
<dbReference type="PROSITE" id="PS00022">
    <property type="entry name" value="EGF_1"/>
    <property type="match status" value="1"/>
</dbReference>
<feature type="transmembrane region" description="Helical" evidence="12">
    <location>
        <begin position="561"/>
        <end position="586"/>
    </location>
</feature>
<feature type="transmembrane region" description="Helical" evidence="12">
    <location>
        <begin position="502"/>
        <end position="524"/>
    </location>
</feature>
<proteinExistence type="predicted"/>
<evidence type="ECO:0000313" key="17">
    <source>
        <dbReference type="Proteomes" id="UP000663870"/>
    </source>
</evidence>
<dbReference type="PROSITE" id="PS50026">
    <property type="entry name" value="EGF_3"/>
    <property type="match status" value="1"/>
</dbReference>
<dbReference type="GO" id="GO:0016918">
    <property type="term" value="F:retinal binding"/>
    <property type="evidence" value="ECO:0007669"/>
    <property type="project" value="UniProtKB-KW"/>
</dbReference>
<accession>A0A814Z8W7</accession>
<feature type="transmembrane region" description="Helical" evidence="12">
    <location>
        <begin position="64"/>
        <end position="86"/>
    </location>
</feature>
<evidence type="ECO:0000256" key="7">
    <source>
        <dbReference type="ARBA" id="ARBA00022989"/>
    </source>
</evidence>
<protein>
    <recommendedName>
        <fullName evidence="2">Receptor for retinol uptake STRA6</fullName>
    </recommendedName>
</protein>
<keyword evidence="7 12" id="KW-1133">Transmembrane helix</keyword>
<dbReference type="PANTHER" id="PTHR21444:SF16">
    <property type="entry name" value="RECEPTOR FOR RETINOL UPTAKE STRA6"/>
    <property type="match status" value="1"/>
</dbReference>
<organism evidence="14 16">
    <name type="scientific">Rotaria sordida</name>
    <dbReference type="NCBI Taxonomy" id="392033"/>
    <lineage>
        <taxon>Eukaryota</taxon>
        <taxon>Metazoa</taxon>
        <taxon>Spiralia</taxon>
        <taxon>Gnathifera</taxon>
        <taxon>Rotifera</taxon>
        <taxon>Eurotatoria</taxon>
        <taxon>Bdelloidea</taxon>
        <taxon>Philodinida</taxon>
        <taxon>Philodinidae</taxon>
        <taxon>Rotaria</taxon>
    </lineage>
</organism>
<feature type="disulfide bond" evidence="11">
    <location>
        <begin position="47"/>
        <end position="56"/>
    </location>
</feature>
<dbReference type="InterPro" id="IPR000742">
    <property type="entry name" value="EGF"/>
</dbReference>
<evidence type="ECO:0000256" key="9">
    <source>
        <dbReference type="ARBA" id="ARBA00023136"/>
    </source>
</evidence>
<keyword evidence="4" id="KW-1003">Cell membrane</keyword>
<dbReference type="CDD" id="cd00054">
    <property type="entry name" value="EGF_CA"/>
    <property type="match status" value="1"/>
</dbReference>
<feature type="transmembrane region" description="Helical" evidence="12">
    <location>
        <begin position="221"/>
        <end position="242"/>
    </location>
</feature>
<dbReference type="GO" id="GO:0034632">
    <property type="term" value="F:retinol transmembrane transporter activity"/>
    <property type="evidence" value="ECO:0007669"/>
    <property type="project" value="InterPro"/>
</dbReference>
<dbReference type="GO" id="GO:0071939">
    <property type="term" value="P:vitamin A import into cell"/>
    <property type="evidence" value="ECO:0007669"/>
    <property type="project" value="TreeGrafter"/>
</dbReference>
<evidence type="ECO:0000256" key="10">
    <source>
        <dbReference type="ARBA" id="ARBA00023170"/>
    </source>
</evidence>
<dbReference type="EMBL" id="CAJNOH010001676">
    <property type="protein sequence ID" value="CAF1240840.1"/>
    <property type="molecule type" value="Genomic_DNA"/>
</dbReference>
<comment type="caution">
    <text evidence="14">The sequence shown here is derived from an EMBL/GenBank/DDBJ whole genome shotgun (WGS) entry which is preliminary data.</text>
</comment>
<keyword evidence="3" id="KW-0813">Transport</keyword>
<feature type="transmembrane region" description="Helical" evidence="12">
    <location>
        <begin position="598"/>
        <end position="619"/>
    </location>
</feature>
<comment type="subcellular location">
    <subcellularLocation>
        <location evidence="1">Cell membrane</location>
        <topology evidence="1">Multi-pass membrane protein</topology>
    </subcellularLocation>
</comment>
<gene>
    <name evidence="15" type="ORF">JXQ802_LOCUS41715</name>
    <name evidence="14" type="ORF">PYM288_LOCUS26867</name>
</gene>
<evidence type="ECO:0000256" key="11">
    <source>
        <dbReference type="PROSITE-ProRule" id="PRU00076"/>
    </source>
</evidence>
<evidence type="ECO:0000256" key="4">
    <source>
        <dbReference type="ARBA" id="ARBA00022475"/>
    </source>
</evidence>
<evidence type="ECO:0000256" key="12">
    <source>
        <dbReference type="SAM" id="Phobius"/>
    </source>
</evidence>
<keyword evidence="10" id="KW-0675">Receptor</keyword>
<evidence type="ECO:0000256" key="5">
    <source>
        <dbReference type="ARBA" id="ARBA00022692"/>
    </source>
</evidence>
<dbReference type="Proteomes" id="UP000663854">
    <property type="component" value="Unassembled WGS sequence"/>
</dbReference>
<evidence type="ECO:0000259" key="13">
    <source>
        <dbReference type="PROSITE" id="PS50026"/>
    </source>
</evidence>
<dbReference type="GO" id="GO:0038023">
    <property type="term" value="F:signaling receptor activity"/>
    <property type="evidence" value="ECO:0007669"/>
    <property type="project" value="InterPro"/>
</dbReference>
<evidence type="ECO:0000313" key="16">
    <source>
        <dbReference type="Proteomes" id="UP000663854"/>
    </source>
</evidence>
<dbReference type="Pfam" id="PF14752">
    <property type="entry name" value="RBP_receptor"/>
    <property type="match status" value="2"/>
</dbReference>
<feature type="transmembrane region" description="Helical" evidence="12">
    <location>
        <begin position="639"/>
        <end position="664"/>
    </location>
</feature>
<dbReference type="GO" id="GO:0019841">
    <property type="term" value="F:retinol binding"/>
    <property type="evidence" value="ECO:0007669"/>
    <property type="project" value="UniProtKB-KW"/>
</dbReference>
<keyword evidence="6" id="KW-0845">Vitamin A</keyword>
<keyword evidence="8" id="KW-0683">Retinol-binding</keyword>
<evidence type="ECO:0000256" key="2">
    <source>
        <dbReference type="ARBA" id="ARBA00014411"/>
    </source>
</evidence>
<evidence type="ECO:0000256" key="3">
    <source>
        <dbReference type="ARBA" id="ARBA00022448"/>
    </source>
</evidence>
<evidence type="ECO:0000313" key="15">
    <source>
        <dbReference type="EMBL" id="CAF1523097.1"/>
    </source>
</evidence>
<dbReference type="AlphaFoldDB" id="A0A814Z8W7"/>
<keyword evidence="11" id="KW-1015">Disulfide bond</keyword>
<name>A0A814Z8W7_9BILA</name>
<keyword evidence="5 12" id="KW-0812">Transmembrane</keyword>
<feature type="transmembrane region" description="Helical" evidence="12">
    <location>
        <begin position="183"/>
        <end position="200"/>
    </location>
</feature>
<evidence type="ECO:0000256" key="6">
    <source>
        <dbReference type="ARBA" id="ARBA00022893"/>
    </source>
</evidence>
<keyword evidence="17" id="KW-1185">Reference proteome</keyword>
<feature type="transmembrane region" description="Helical" evidence="12">
    <location>
        <begin position="295"/>
        <end position="317"/>
    </location>
</feature>
<keyword evidence="9 12" id="KW-0472">Membrane</keyword>
<evidence type="ECO:0000256" key="1">
    <source>
        <dbReference type="ARBA" id="ARBA00004651"/>
    </source>
</evidence>
<feature type="transmembrane region" description="Helical" evidence="12">
    <location>
        <begin position="125"/>
        <end position="148"/>
    </location>
</feature>
<dbReference type="Proteomes" id="UP000663870">
    <property type="component" value="Unassembled WGS sequence"/>
</dbReference>
<evidence type="ECO:0000313" key="14">
    <source>
        <dbReference type="EMBL" id="CAF1240840.1"/>
    </source>
</evidence>
<keyword evidence="11" id="KW-0245">EGF-like domain</keyword>